<accession>A0ABV2FP21</accession>
<dbReference type="Proteomes" id="UP001549112">
    <property type="component" value="Unassembled WGS sequence"/>
</dbReference>
<evidence type="ECO:0000313" key="5">
    <source>
        <dbReference type="EMBL" id="MET3560319.1"/>
    </source>
</evidence>
<evidence type="ECO:0000256" key="3">
    <source>
        <dbReference type="SAM" id="Phobius"/>
    </source>
</evidence>
<evidence type="ECO:0000259" key="4">
    <source>
        <dbReference type="Pfam" id="PF00920"/>
    </source>
</evidence>
<dbReference type="SUPFAM" id="SSF143975">
    <property type="entry name" value="IlvD/EDD N-terminal domain-like"/>
    <property type="match status" value="1"/>
</dbReference>
<dbReference type="EMBL" id="JBEPLT010000009">
    <property type="protein sequence ID" value="MET3560319.1"/>
    <property type="molecule type" value="Genomic_DNA"/>
</dbReference>
<feature type="transmembrane region" description="Helical" evidence="3">
    <location>
        <begin position="14"/>
        <end position="33"/>
    </location>
</feature>
<dbReference type="InterPro" id="IPR037237">
    <property type="entry name" value="IlvD/EDD_N"/>
</dbReference>
<name>A0ABV2FP21_9HYPH</name>
<comment type="caution">
    <text evidence="5">The sequence shown here is derived from an EMBL/GenBank/DDBJ whole genome shotgun (WGS) entry which is preliminary data.</text>
</comment>
<comment type="similarity">
    <text evidence="1">Belongs to the IlvD/Edd family.</text>
</comment>
<evidence type="ECO:0000256" key="1">
    <source>
        <dbReference type="ARBA" id="ARBA00006486"/>
    </source>
</evidence>
<keyword evidence="3" id="KW-0472">Membrane</keyword>
<sequence length="54" mass="6069">MFDAALYLWVCDKIIPSLMIGMLTFGHLLRIFVPASPVIKAMIKSKNMSALSRK</sequence>
<gene>
    <name evidence="5" type="ORF">ABID39_001013</name>
</gene>
<evidence type="ECO:0000313" key="6">
    <source>
        <dbReference type="Proteomes" id="UP001549112"/>
    </source>
</evidence>
<keyword evidence="3" id="KW-1133">Transmembrane helix</keyword>
<keyword evidence="6" id="KW-1185">Reference proteome</keyword>
<dbReference type="InterPro" id="IPR000581">
    <property type="entry name" value="ILV_EDD_N"/>
</dbReference>
<reference evidence="5 6" key="1">
    <citation type="submission" date="2024-06" db="EMBL/GenBank/DDBJ databases">
        <title>Genomic Encyclopedia of Type Strains, Phase IV (KMG-IV): sequencing the most valuable type-strain genomes for metagenomic binning, comparative biology and taxonomic classification.</title>
        <authorList>
            <person name="Goeker M."/>
        </authorList>
    </citation>
    <scope>NUCLEOTIDE SEQUENCE [LARGE SCALE GENOMIC DNA]</scope>
    <source>
        <strain evidence="5 6">DSM 23650</strain>
    </source>
</reference>
<keyword evidence="3" id="KW-0812">Transmembrane</keyword>
<evidence type="ECO:0000256" key="2">
    <source>
        <dbReference type="ARBA" id="ARBA00023239"/>
    </source>
</evidence>
<keyword evidence="2" id="KW-0456">Lyase</keyword>
<organism evidence="5 6">
    <name type="scientific">Bartonella japonica</name>
    <dbReference type="NCBI Taxonomy" id="357761"/>
    <lineage>
        <taxon>Bacteria</taxon>
        <taxon>Pseudomonadati</taxon>
        <taxon>Pseudomonadota</taxon>
        <taxon>Alphaproteobacteria</taxon>
        <taxon>Hyphomicrobiales</taxon>
        <taxon>Bartonellaceae</taxon>
        <taxon>Bartonella</taxon>
    </lineage>
</organism>
<feature type="domain" description="Dihydroxy-acid/6-phosphogluconate dehydratase N-terminal" evidence="4">
    <location>
        <begin position="1"/>
        <end position="43"/>
    </location>
</feature>
<proteinExistence type="inferred from homology"/>
<dbReference type="Pfam" id="PF00920">
    <property type="entry name" value="ILVD_EDD_N"/>
    <property type="match status" value="1"/>
</dbReference>
<protein>
    <submittedName>
        <fullName evidence="5">Dihydroxyacid dehydratase/phosphogluconate dehydratase</fullName>
    </submittedName>
</protein>